<name>A0A5B7YFL2_9ALTE</name>
<dbReference type="PANTHER" id="PTHR22893">
    <property type="entry name" value="NADH OXIDOREDUCTASE-RELATED"/>
    <property type="match status" value="1"/>
</dbReference>
<keyword evidence="6" id="KW-1185">Reference proteome</keyword>
<dbReference type="Gene3D" id="3.20.20.70">
    <property type="entry name" value="Aldolase class I"/>
    <property type="match status" value="1"/>
</dbReference>
<dbReference type="SUPFAM" id="SSF51395">
    <property type="entry name" value="FMN-linked oxidoreductases"/>
    <property type="match status" value="1"/>
</dbReference>
<dbReference type="GO" id="GO:0016628">
    <property type="term" value="F:oxidoreductase activity, acting on the CH-CH group of donors, NAD or NADP as acceptor"/>
    <property type="evidence" value="ECO:0007669"/>
    <property type="project" value="UniProtKB-ARBA"/>
</dbReference>
<dbReference type="KEGG" id="salk:FBQ74_06455"/>
<evidence type="ECO:0000256" key="2">
    <source>
        <dbReference type="ARBA" id="ARBA00005979"/>
    </source>
</evidence>
<dbReference type="InterPro" id="IPR045247">
    <property type="entry name" value="Oye-like"/>
</dbReference>
<dbReference type="Proteomes" id="UP000304912">
    <property type="component" value="Chromosome"/>
</dbReference>
<dbReference type="OrthoDB" id="8523426at2"/>
<comment type="similarity">
    <text evidence="2">Belongs to the NADH:flavin oxidoreductase/NADH oxidase family.</text>
</comment>
<dbReference type="GO" id="GO:0005829">
    <property type="term" value="C:cytosol"/>
    <property type="evidence" value="ECO:0007669"/>
    <property type="project" value="UniProtKB-ARBA"/>
</dbReference>
<gene>
    <name evidence="5" type="ORF">FBQ74_06455</name>
</gene>
<protein>
    <submittedName>
        <fullName evidence="5">Alkene reductase</fullName>
    </submittedName>
</protein>
<keyword evidence="3" id="KW-0560">Oxidoreductase</keyword>
<sequence>MTDLFSTGIVGDTDVKNRIFMAPLTRSRADDATDEPTDMSITYYEQRASSGLIVSEATQINPQGKGYICTPGIYTVEQVQKWREINEAVHAKGGKIYLQLWHVGRISHTHFQPEGNKPLAPSAITPDIDVFFDGKKQPASEPQAMTIEQIEQTVEDYRLAAKNAERAGFDGVEIHAANGYLIDQFLRDKTNKRDDEYGGSVENRMRFLSRVTDAVLSVWPAEKVGIRLSPIGNQNDIADSDPLTAFTYYIQRLNDYRLAYLHMVERFPGMPTSNKDLKIQESLRNTWKGFYIANGDYDYLSAQVAVKSGYADAVTFGRPYIANPDLVERFEAGAELNEQDQDTFYGGDEKGYIDYPFMNENDM</sequence>
<feature type="domain" description="NADH:flavin oxidoreductase/NADH oxidase N-terminal" evidence="4">
    <location>
        <begin position="5"/>
        <end position="337"/>
    </location>
</feature>
<dbReference type="EMBL" id="CP039852">
    <property type="protein sequence ID" value="QCZ93149.1"/>
    <property type="molecule type" value="Genomic_DNA"/>
</dbReference>
<evidence type="ECO:0000313" key="5">
    <source>
        <dbReference type="EMBL" id="QCZ93149.1"/>
    </source>
</evidence>
<dbReference type="FunFam" id="3.20.20.70:FF:000059">
    <property type="entry name" value="N-ethylmaleimide reductase, FMN-linked"/>
    <property type="match status" value="1"/>
</dbReference>
<evidence type="ECO:0000259" key="4">
    <source>
        <dbReference type="Pfam" id="PF00724"/>
    </source>
</evidence>
<accession>A0A5B7YFL2</accession>
<dbReference type="GO" id="GO:0010181">
    <property type="term" value="F:FMN binding"/>
    <property type="evidence" value="ECO:0007669"/>
    <property type="project" value="InterPro"/>
</dbReference>
<dbReference type="CDD" id="cd02933">
    <property type="entry name" value="OYE_like_FMN"/>
    <property type="match status" value="1"/>
</dbReference>
<evidence type="ECO:0000313" key="6">
    <source>
        <dbReference type="Proteomes" id="UP000304912"/>
    </source>
</evidence>
<reference evidence="5 6" key="1">
    <citation type="submission" date="2019-04" db="EMBL/GenBank/DDBJ databases">
        <title>Salinimonas iocasae sp. nov., a halophilic bacterium isolated from the outer tube casing of tubeworms in Okinawa Trough.</title>
        <authorList>
            <person name="Zhang H."/>
            <person name="Wang H."/>
            <person name="Li C."/>
        </authorList>
    </citation>
    <scope>NUCLEOTIDE SEQUENCE [LARGE SCALE GENOMIC DNA]</scope>
    <source>
        <strain evidence="5 6">KX18D6</strain>
    </source>
</reference>
<evidence type="ECO:0000256" key="3">
    <source>
        <dbReference type="ARBA" id="ARBA00023002"/>
    </source>
</evidence>
<evidence type="ECO:0000256" key="1">
    <source>
        <dbReference type="ARBA" id="ARBA00001917"/>
    </source>
</evidence>
<dbReference type="AlphaFoldDB" id="A0A5B7YFL2"/>
<comment type="cofactor">
    <cofactor evidence="1">
        <name>FMN</name>
        <dbReference type="ChEBI" id="CHEBI:58210"/>
    </cofactor>
</comment>
<dbReference type="PANTHER" id="PTHR22893:SF91">
    <property type="entry name" value="NADPH DEHYDROGENASE 2-RELATED"/>
    <property type="match status" value="1"/>
</dbReference>
<dbReference type="RefSeq" id="WP_139755896.1">
    <property type="nucleotide sequence ID" value="NZ_CP039852.1"/>
</dbReference>
<dbReference type="Pfam" id="PF00724">
    <property type="entry name" value="Oxidored_FMN"/>
    <property type="match status" value="1"/>
</dbReference>
<proteinExistence type="inferred from homology"/>
<organism evidence="5 6">
    <name type="scientific">Salinimonas iocasae</name>
    <dbReference type="NCBI Taxonomy" id="2572577"/>
    <lineage>
        <taxon>Bacteria</taxon>
        <taxon>Pseudomonadati</taxon>
        <taxon>Pseudomonadota</taxon>
        <taxon>Gammaproteobacteria</taxon>
        <taxon>Alteromonadales</taxon>
        <taxon>Alteromonadaceae</taxon>
        <taxon>Alteromonas/Salinimonas group</taxon>
        <taxon>Salinimonas</taxon>
    </lineage>
</organism>
<dbReference type="InterPro" id="IPR013785">
    <property type="entry name" value="Aldolase_TIM"/>
</dbReference>
<dbReference type="InterPro" id="IPR001155">
    <property type="entry name" value="OxRdtase_FMN_N"/>
</dbReference>